<dbReference type="Pfam" id="PF12900">
    <property type="entry name" value="Pyridox_ox_2"/>
    <property type="match status" value="1"/>
</dbReference>
<dbReference type="SUPFAM" id="SSF50475">
    <property type="entry name" value="FMN-binding split barrel"/>
    <property type="match status" value="1"/>
</dbReference>
<gene>
    <name evidence="1" type="ORF">ACFO1S_09420</name>
</gene>
<dbReference type="RefSeq" id="WP_204602617.1">
    <property type="nucleotide sequence ID" value="NZ_JBHSED010000013.1"/>
</dbReference>
<dbReference type="InterPro" id="IPR012349">
    <property type="entry name" value="Split_barrel_FMN-bd"/>
</dbReference>
<comment type="caution">
    <text evidence="1">The sequence shown here is derived from an EMBL/GenBank/DDBJ whole genome shotgun (WGS) entry which is preliminary data.</text>
</comment>
<protein>
    <submittedName>
        <fullName evidence="1">Pyridoxamine 5'-phosphate oxidase family protein</fullName>
    </submittedName>
</protein>
<organism evidence="1 2">
    <name type="scientific">Cohnella boryungensis</name>
    <dbReference type="NCBI Taxonomy" id="768479"/>
    <lineage>
        <taxon>Bacteria</taxon>
        <taxon>Bacillati</taxon>
        <taxon>Bacillota</taxon>
        <taxon>Bacilli</taxon>
        <taxon>Bacillales</taxon>
        <taxon>Paenibacillaceae</taxon>
        <taxon>Cohnella</taxon>
    </lineage>
</organism>
<dbReference type="PANTHER" id="PTHR34071">
    <property type="entry name" value="5-NITROIMIDAZOLE ANTIBIOTICS RESISTANCE PROTEIN, NIMA-FAMILY-RELATED PROTEIN-RELATED"/>
    <property type="match status" value="1"/>
</dbReference>
<dbReference type="PANTHER" id="PTHR34071:SF2">
    <property type="entry name" value="FLAVIN-NUCLEOTIDE-BINDING PROTEIN"/>
    <property type="match status" value="1"/>
</dbReference>
<dbReference type="InterPro" id="IPR024747">
    <property type="entry name" value="Pyridox_Oxase-rel"/>
</dbReference>
<dbReference type="EMBL" id="JBHSED010000013">
    <property type="protein sequence ID" value="MFC4303675.1"/>
    <property type="molecule type" value="Genomic_DNA"/>
</dbReference>
<sequence>MIPMRMFKLECLDPVRIDAFLAQARTGFLGLSSADRPYVVPLNYVWHDGSVYFHGASEGRKTDMLRHNNQVCFTVCEDLGTITASVPAHTDTAYMSVMIFGDVTAVSDLDEATEAMQRMLDKYVPGYYDQPLARSHVEKYVSSLGSRTAVFRLIPDRITAKENEAADARALFRPGKTRQDERI</sequence>
<reference evidence="2" key="1">
    <citation type="journal article" date="2019" name="Int. J. Syst. Evol. Microbiol.">
        <title>The Global Catalogue of Microorganisms (GCM) 10K type strain sequencing project: providing services to taxonomists for standard genome sequencing and annotation.</title>
        <authorList>
            <consortium name="The Broad Institute Genomics Platform"/>
            <consortium name="The Broad Institute Genome Sequencing Center for Infectious Disease"/>
            <person name="Wu L."/>
            <person name="Ma J."/>
        </authorList>
    </citation>
    <scope>NUCLEOTIDE SEQUENCE [LARGE SCALE GENOMIC DNA]</scope>
    <source>
        <strain evidence="2">CGMCC 4.1641</strain>
    </source>
</reference>
<evidence type="ECO:0000313" key="2">
    <source>
        <dbReference type="Proteomes" id="UP001595755"/>
    </source>
</evidence>
<keyword evidence="2" id="KW-1185">Reference proteome</keyword>
<accession>A0ABV8S9F3</accession>
<proteinExistence type="predicted"/>
<dbReference type="Gene3D" id="2.30.110.10">
    <property type="entry name" value="Electron Transport, Fmn-binding Protein, Chain A"/>
    <property type="match status" value="1"/>
</dbReference>
<dbReference type="Proteomes" id="UP001595755">
    <property type="component" value="Unassembled WGS sequence"/>
</dbReference>
<evidence type="ECO:0000313" key="1">
    <source>
        <dbReference type="EMBL" id="MFC4303675.1"/>
    </source>
</evidence>
<name>A0ABV8S9F3_9BACL</name>